<name>A0ACD3AED0_9AGAR</name>
<organism evidence="1 2">
    <name type="scientific">Pluteus cervinus</name>
    <dbReference type="NCBI Taxonomy" id="181527"/>
    <lineage>
        <taxon>Eukaryota</taxon>
        <taxon>Fungi</taxon>
        <taxon>Dikarya</taxon>
        <taxon>Basidiomycota</taxon>
        <taxon>Agaricomycotina</taxon>
        <taxon>Agaricomycetes</taxon>
        <taxon>Agaricomycetidae</taxon>
        <taxon>Agaricales</taxon>
        <taxon>Pluteineae</taxon>
        <taxon>Pluteaceae</taxon>
        <taxon>Pluteus</taxon>
    </lineage>
</organism>
<evidence type="ECO:0000313" key="2">
    <source>
        <dbReference type="Proteomes" id="UP000308600"/>
    </source>
</evidence>
<accession>A0ACD3AED0</accession>
<dbReference type="EMBL" id="ML208535">
    <property type="protein sequence ID" value="TFK63202.1"/>
    <property type="molecule type" value="Genomic_DNA"/>
</dbReference>
<protein>
    <submittedName>
        <fullName evidence="1">Uncharacterized protein</fullName>
    </submittedName>
</protein>
<keyword evidence="2" id="KW-1185">Reference proteome</keyword>
<proteinExistence type="predicted"/>
<dbReference type="Proteomes" id="UP000308600">
    <property type="component" value="Unassembled WGS sequence"/>
</dbReference>
<evidence type="ECO:0000313" key="1">
    <source>
        <dbReference type="EMBL" id="TFK63202.1"/>
    </source>
</evidence>
<gene>
    <name evidence="1" type="ORF">BDN72DRAFT_847850</name>
</gene>
<sequence>MALILGIRRRADWIGSAREIAVRTERLEMLGQWDMYWAKTDSTLGWKGGTERDKDRMREPWV</sequence>
<reference evidence="1 2" key="1">
    <citation type="journal article" date="2019" name="Nat. Ecol. Evol.">
        <title>Megaphylogeny resolves global patterns of mushroom evolution.</title>
        <authorList>
            <person name="Varga T."/>
            <person name="Krizsan K."/>
            <person name="Foldi C."/>
            <person name="Dima B."/>
            <person name="Sanchez-Garcia M."/>
            <person name="Sanchez-Ramirez S."/>
            <person name="Szollosi G.J."/>
            <person name="Szarkandi J.G."/>
            <person name="Papp V."/>
            <person name="Albert L."/>
            <person name="Andreopoulos W."/>
            <person name="Angelini C."/>
            <person name="Antonin V."/>
            <person name="Barry K.W."/>
            <person name="Bougher N.L."/>
            <person name="Buchanan P."/>
            <person name="Buyck B."/>
            <person name="Bense V."/>
            <person name="Catcheside P."/>
            <person name="Chovatia M."/>
            <person name="Cooper J."/>
            <person name="Damon W."/>
            <person name="Desjardin D."/>
            <person name="Finy P."/>
            <person name="Geml J."/>
            <person name="Haridas S."/>
            <person name="Hughes K."/>
            <person name="Justo A."/>
            <person name="Karasinski D."/>
            <person name="Kautmanova I."/>
            <person name="Kiss B."/>
            <person name="Kocsube S."/>
            <person name="Kotiranta H."/>
            <person name="LaButti K.M."/>
            <person name="Lechner B.E."/>
            <person name="Liimatainen K."/>
            <person name="Lipzen A."/>
            <person name="Lukacs Z."/>
            <person name="Mihaltcheva S."/>
            <person name="Morgado L.N."/>
            <person name="Niskanen T."/>
            <person name="Noordeloos M.E."/>
            <person name="Ohm R.A."/>
            <person name="Ortiz-Santana B."/>
            <person name="Ovrebo C."/>
            <person name="Racz N."/>
            <person name="Riley R."/>
            <person name="Savchenko A."/>
            <person name="Shiryaev A."/>
            <person name="Soop K."/>
            <person name="Spirin V."/>
            <person name="Szebenyi C."/>
            <person name="Tomsovsky M."/>
            <person name="Tulloss R.E."/>
            <person name="Uehling J."/>
            <person name="Grigoriev I.V."/>
            <person name="Vagvolgyi C."/>
            <person name="Papp T."/>
            <person name="Martin F.M."/>
            <person name="Miettinen O."/>
            <person name="Hibbett D.S."/>
            <person name="Nagy L.G."/>
        </authorList>
    </citation>
    <scope>NUCLEOTIDE SEQUENCE [LARGE SCALE GENOMIC DNA]</scope>
    <source>
        <strain evidence="1 2">NL-1719</strain>
    </source>
</reference>